<reference evidence="2" key="2">
    <citation type="submission" date="2015-01" db="EMBL/GenBank/DDBJ databases">
        <title>Evolutionary Origins and Diversification of the Mycorrhizal Mutualists.</title>
        <authorList>
            <consortium name="DOE Joint Genome Institute"/>
            <consortium name="Mycorrhizal Genomics Consortium"/>
            <person name="Kohler A."/>
            <person name="Kuo A."/>
            <person name="Nagy L.G."/>
            <person name="Floudas D."/>
            <person name="Copeland A."/>
            <person name="Barry K.W."/>
            <person name="Cichocki N."/>
            <person name="Veneault-Fourrey C."/>
            <person name="LaButti K."/>
            <person name="Lindquist E.A."/>
            <person name="Lipzen A."/>
            <person name="Lundell T."/>
            <person name="Morin E."/>
            <person name="Murat C."/>
            <person name="Riley R."/>
            <person name="Ohm R."/>
            <person name="Sun H."/>
            <person name="Tunlid A."/>
            <person name="Henrissat B."/>
            <person name="Grigoriev I.V."/>
            <person name="Hibbett D.S."/>
            <person name="Martin F."/>
        </authorList>
    </citation>
    <scope>NUCLEOTIDE SEQUENCE [LARGE SCALE GENOMIC DNA]</scope>
    <source>
        <strain evidence="2">MUT 4182</strain>
    </source>
</reference>
<dbReference type="HOGENOM" id="CLU_3056311_0_0_1"/>
<sequence>PADPLQPRPNLSHYVSTKVNTHNDFTTRRHVHISNVLFPVAETALVRHKQVKQT</sequence>
<dbReference type="AlphaFoldDB" id="A0A0C3QAR3"/>
<name>A0A0C3QAR3_9AGAM</name>
<reference evidence="1 2" key="1">
    <citation type="submission" date="2014-04" db="EMBL/GenBank/DDBJ databases">
        <authorList>
            <consortium name="DOE Joint Genome Institute"/>
            <person name="Kuo A."/>
            <person name="Girlanda M."/>
            <person name="Perotto S."/>
            <person name="Kohler A."/>
            <person name="Nagy L.G."/>
            <person name="Floudas D."/>
            <person name="Copeland A."/>
            <person name="Barry K.W."/>
            <person name="Cichocki N."/>
            <person name="Veneault-Fourrey C."/>
            <person name="LaButti K."/>
            <person name="Lindquist E.A."/>
            <person name="Lipzen A."/>
            <person name="Lundell T."/>
            <person name="Morin E."/>
            <person name="Murat C."/>
            <person name="Sun H."/>
            <person name="Tunlid A."/>
            <person name="Henrissat B."/>
            <person name="Grigoriev I.V."/>
            <person name="Hibbett D.S."/>
            <person name="Martin F."/>
            <person name="Nordberg H.P."/>
            <person name="Cantor M.N."/>
            <person name="Hua S.X."/>
        </authorList>
    </citation>
    <scope>NUCLEOTIDE SEQUENCE [LARGE SCALE GENOMIC DNA]</scope>
    <source>
        <strain evidence="1 2">MUT 4182</strain>
    </source>
</reference>
<dbReference type="Proteomes" id="UP000054248">
    <property type="component" value="Unassembled WGS sequence"/>
</dbReference>
<organism evidence="1 2">
    <name type="scientific">Tulasnella calospora MUT 4182</name>
    <dbReference type="NCBI Taxonomy" id="1051891"/>
    <lineage>
        <taxon>Eukaryota</taxon>
        <taxon>Fungi</taxon>
        <taxon>Dikarya</taxon>
        <taxon>Basidiomycota</taxon>
        <taxon>Agaricomycotina</taxon>
        <taxon>Agaricomycetes</taxon>
        <taxon>Cantharellales</taxon>
        <taxon>Tulasnellaceae</taxon>
        <taxon>Tulasnella</taxon>
    </lineage>
</organism>
<evidence type="ECO:0000313" key="1">
    <source>
        <dbReference type="EMBL" id="KIO21289.1"/>
    </source>
</evidence>
<accession>A0A0C3QAR3</accession>
<keyword evidence="2" id="KW-1185">Reference proteome</keyword>
<dbReference type="EMBL" id="KN823143">
    <property type="protein sequence ID" value="KIO21289.1"/>
    <property type="molecule type" value="Genomic_DNA"/>
</dbReference>
<feature type="non-terminal residue" evidence="1">
    <location>
        <position position="1"/>
    </location>
</feature>
<proteinExistence type="predicted"/>
<gene>
    <name evidence="1" type="ORF">M407DRAFT_129660</name>
</gene>
<evidence type="ECO:0000313" key="2">
    <source>
        <dbReference type="Proteomes" id="UP000054248"/>
    </source>
</evidence>
<protein>
    <submittedName>
        <fullName evidence="1">Uncharacterized protein</fullName>
    </submittedName>
</protein>